<comment type="catalytic activity">
    <reaction evidence="11">
        <text>ergosterol + UDP-alpha-D-glucose = ergosteryl 3-beta-D-glucoside + UDP + H(+)</text>
        <dbReference type="Rhea" id="RHEA:61836"/>
        <dbReference type="ChEBI" id="CHEBI:15378"/>
        <dbReference type="ChEBI" id="CHEBI:16933"/>
        <dbReference type="ChEBI" id="CHEBI:52973"/>
        <dbReference type="ChEBI" id="CHEBI:58223"/>
        <dbReference type="ChEBI" id="CHEBI:58885"/>
    </reaction>
    <physiologicalReaction direction="left-to-right" evidence="11">
        <dbReference type="Rhea" id="RHEA:61837"/>
    </physiologicalReaction>
</comment>
<feature type="compositionally biased region" description="Polar residues" evidence="13">
    <location>
        <begin position="586"/>
        <end position="612"/>
    </location>
</feature>
<keyword evidence="8" id="KW-0072">Autophagy</keyword>
<comment type="catalytic activity">
    <reaction evidence="12">
        <text>a sterol + UDP-alpha-D-glucose = a sterol 3-beta-D-glucoside + UDP + H(+)</text>
        <dbReference type="Rhea" id="RHEA:22724"/>
        <dbReference type="ChEBI" id="CHEBI:15378"/>
        <dbReference type="ChEBI" id="CHEBI:15889"/>
        <dbReference type="ChEBI" id="CHEBI:37424"/>
        <dbReference type="ChEBI" id="CHEBI:58223"/>
        <dbReference type="ChEBI" id="CHEBI:58885"/>
        <dbReference type="EC" id="2.4.1.173"/>
    </reaction>
    <physiologicalReaction direction="left-to-right" evidence="12">
        <dbReference type="Rhea" id="RHEA:22725"/>
    </physiologicalReaction>
</comment>
<dbReference type="OrthoDB" id="10261837at2759"/>
<proteinExistence type="inferred from homology"/>
<dbReference type="FunFam" id="3.40.50.2000:FF:000009">
    <property type="entry name" value="Sterol 3-beta-glucosyltransferase UGT80A2"/>
    <property type="match status" value="1"/>
</dbReference>
<dbReference type="EC" id="2.4.1.173" evidence="4"/>
<dbReference type="SUPFAM" id="SSF53756">
    <property type="entry name" value="UDP-Glycosyltransferase/glycogen phosphorylase"/>
    <property type="match status" value="1"/>
</dbReference>
<dbReference type="Gene3D" id="3.40.50.2000">
    <property type="entry name" value="Glycogen Phosphorylase B"/>
    <property type="match status" value="2"/>
</dbReference>
<feature type="region of interest" description="Disordered" evidence="13">
    <location>
        <begin position="499"/>
        <end position="518"/>
    </location>
</feature>
<feature type="compositionally biased region" description="Basic and acidic residues" evidence="13">
    <location>
        <begin position="455"/>
        <end position="465"/>
    </location>
</feature>
<dbReference type="FunFam" id="2.30.29.30:FF:000303">
    <property type="entry name" value="Sterol 3-beta-glucosyltransferase"/>
    <property type="match status" value="1"/>
</dbReference>
<reference evidence="15" key="1">
    <citation type="submission" date="2022-10" db="EMBL/GenBank/DDBJ databases">
        <title>Tapping the CABI collections for fungal endophytes: first genome assemblies for Collariella, Neodidymelliopsis, Ascochyta clinopodiicola, Didymella pomorum, Didymosphaeria variabile, Neocosmospora piperis and Neocucurbitaria cava.</title>
        <authorList>
            <person name="Hill R."/>
        </authorList>
    </citation>
    <scope>NUCLEOTIDE SEQUENCE</scope>
    <source>
        <strain evidence="15">IMI 356814</strain>
    </source>
</reference>
<dbReference type="PANTHER" id="PTHR48050:SF25">
    <property type="entry name" value="STEROL 3-BETA-GLUCOSYLTRANSFERASE"/>
    <property type="match status" value="1"/>
</dbReference>
<keyword evidence="5" id="KW-0963">Cytoplasm</keyword>
<organism evidence="15 16">
    <name type="scientific">Neocucurbitaria cava</name>
    <dbReference type="NCBI Taxonomy" id="798079"/>
    <lineage>
        <taxon>Eukaryota</taxon>
        <taxon>Fungi</taxon>
        <taxon>Dikarya</taxon>
        <taxon>Ascomycota</taxon>
        <taxon>Pezizomycotina</taxon>
        <taxon>Dothideomycetes</taxon>
        <taxon>Pleosporomycetidae</taxon>
        <taxon>Pleosporales</taxon>
        <taxon>Pleosporineae</taxon>
        <taxon>Cucurbitariaceae</taxon>
        <taxon>Neocucurbitaria</taxon>
    </lineage>
</organism>
<comment type="caution">
    <text evidence="15">The sequence shown here is derived from an EMBL/GenBank/DDBJ whole genome shotgun (WGS) entry which is preliminary data.</text>
</comment>
<dbReference type="InterPro" id="IPR004182">
    <property type="entry name" value="GRAM"/>
</dbReference>
<dbReference type="SUPFAM" id="SSF50729">
    <property type="entry name" value="PH domain-like"/>
    <property type="match status" value="1"/>
</dbReference>
<dbReference type="Pfam" id="PF03033">
    <property type="entry name" value="Glyco_transf_28"/>
    <property type="match status" value="1"/>
</dbReference>
<feature type="region of interest" description="Disordered" evidence="13">
    <location>
        <begin position="124"/>
        <end position="225"/>
    </location>
</feature>
<evidence type="ECO:0000256" key="7">
    <source>
        <dbReference type="ARBA" id="ARBA00022679"/>
    </source>
</evidence>
<feature type="region of interest" description="Disordered" evidence="13">
    <location>
        <begin position="455"/>
        <end position="488"/>
    </location>
</feature>
<dbReference type="EMBL" id="JAPEUY010000003">
    <property type="protein sequence ID" value="KAJ4375212.1"/>
    <property type="molecule type" value="Genomic_DNA"/>
</dbReference>
<feature type="compositionally biased region" description="Basic and acidic residues" evidence="13">
    <location>
        <begin position="22"/>
        <end position="41"/>
    </location>
</feature>
<feature type="compositionally biased region" description="Polar residues" evidence="13">
    <location>
        <begin position="649"/>
        <end position="675"/>
    </location>
</feature>
<dbReference type="GO" id="GO:0005737">
    <property type="term" value="C:cytoplasm"/>
    <property type="evidence" value="ECO:0007669"/>
    <property type="project" value="UniProtKB-SubCell"/>
</dbReference>
<dbReference type="PANTHER" id="PTHR48050">
    <property type="entry name" value="STEROL 3-BETA-GLUCOSYLTRANSFERASE"/>
    <property type="match status" value="1"/>
</dbReference>
<dbReference type="GO" id="GO:0006914">
    <property type="term" value="P:autophagy"/>
    <property type="evidence" value="ECO:0007669"/>
    <property type="project" value="UniProtKB-KW"/>
</dbReference>
<feature type="compositionally biased region" description="Basic and acidic residues" evidence="13">
    <location>
        <begin position="201"/>
        <end position="210"/>
    </location>
</feature>
<dbReference type="InterPro" id="IPR048066">
    <property type="entry name" value="ATG26_PH_GRAM1"/>
</dbReference>
<sequence length="1463" mass="164418">MASQDRGRERTSRKLTKKRRDSRREARGMSLDIPDRFKEGDDEHVDVTAPKRNNTMSMNQSIFSMIARAGQQSQTDLGALQEMDSGDSEDGGKSNVPYHSLDGAARLSRLSSANDFRALPQDLHEEKADKSKHGRALSENKLLRSLPKLKMSNRKEVRTEGQPTDQMSSSQFLPPRPPALQASIPVSTNDQLPKAKAKVTPGEEIHLEKGRRSRHGSSAGQTKSKAPVTLAKRIQQIFEFEGAEEVISEYPCWLLQSILLQGYMYITQKHICFYAYIPKKHHDVSKTGYVFKRGRSKYNRYWFILRGDVLSYYTNPAELYFPRNRINLQYAISADVVESNKRSEEETTFIVTTDERKYQFKADSAVSAKEWVRSIQKVIFRTHNEGNSVKISLPIQNVLEIEESSILDFADTVKVRVIDNDETFAIDEYFFSFFNHGPDALNVLRIMVNDNEHHQAVPGHEDRSEITPTPLGPPSHREPGTSPISPDDALHITENVRATLSPLPSPHVGRSSISDVSARSSIDLNRKSRDVRRSMDVSRTFRRPSYEVRRPSHEIRRSFSGGRYDKQTRNRPGDRSPLSPKAADSESATLSLEPGTESSTAIQSMDESNASASQILNRSDVFMGPRFHSLSASPSDRVDQPGEYAQGATRPSHTGKTRAQSGQHVQTMGNVSPQTGRPDVEEDTELSQAPPRLSGSSSALQDIASYPLHKASGLAGFLRTRSKRMGNLLASESIGYYEKVSGMLAGGRKHYTTAEGLETGDQVHGFEDDEDAAKAAENFREHFAFPETEVLQSSFFASLQRVLPNYGKIYISGRYFCFRSLMPTSKTKIILPMKDIENVNKEKGFRLGYHGLAVVIRGHEELFFEFSKAEYRDECAVTVLRILENTKYLEEEDSSSSGIDSDDEAAKAEHDLLQQARENNDASKSINVSDIVRAADHDHDRIPLIFDDPLASFVDFKPPEPLTVVCLTIGSRGDVQPYIALCKELLKEGHKPRIATHAEFEPWVRKHGIDFAPVDGNPAELMRICVEHGMFTYNFMKEANSKFRGWLDDVCSSSWRACQGADVLIESPSAMAGIHIAEALEIPYFRAFTMPWTRTRAYPHAFSVLQKKMGGGYNSITYITFDTIFWTAISGQINKWRRRELGLQNTSQNKMQASLRPFLYNFSPHVVPPPLDWPDWVRVTGYWFLDEGDIYEPPKDLMAFMEQAHKDGKKLVYVGFGSIVIDDPAALTKTVVDSVLKADVRCVLSKGWSDRLETKDASKPEIPLPPEIFQIQAAPHDWLFKQMDAAVHHGGSGTTGASLRAGIPTIIKPFFGDQYFFAQRVEDMGVGIWLKKVNTSVFSRALWEATNSQRMIVKAKVLGQKIRKDNGTQVAIQTIYRELDRARSLIKKHAKQDDDHMEDFEEDWTIIEDGEEIDVPHPFEIQQPVTGIYQDASRIGGGPMVLGSMVLKGAGSQKRNSESAHRD</sequence>
<feature type="compositionally biased region" description="Basic and acidic residues" evidence="13">
    <location>
        <begin position="544"/>
        <end position="574"/>
    </location>
</feature>
<dbReference type="InterPro" id="IPR004276">
    <property type="entry name" value="GlycoTrans_28_N"/>
</dbReference>
<dbReference type="CDD" id="cd13216">
    <property type="entry name" value="PH-GRAM2_AGT26"/>
    <property type="match status" value="1"/>
</dbReference>
<evidence type="ECO:0000256" key="5">
    <source>
        <dbReference type="ARBA" id="ARBA00022490"/>
    </source>
</evidence>
<dbReference type="GO" id="GO:0016906">
    <property type="term" value="F:sterol 3-beta-glucosyltransferase activity"/>
    <property type="evidence" value="ECO:0007669"/>
    <property type="project" value="UniProtKB-EC"/>
</dbReference>
<feature type="region of interest" description="Disordered" evidence="13">
    <location>
        <begin position="626"/>
        <end position="698"/>
    </location>
</feature>
<gene>
    <name evidence="15" type="primary">ATG26</name>
    <name evidence="15" type="ORF">N0V83_002298</name>
</gene>
<dbReference type="GO" id="GO:0016125">
    <property type="term" value="P:sterol metabolic process"/>
    <property type="evidence" value="ECO:0007669"/>
    <property type="project" value="TreeGrafter"/>
</dbReference>
<protein>
    <recommendedName>
        <fullName evidence="4">sterol 3beta-glucosyltransferase</fullName>
        <ecNumber evidence="4">2.4.1.173</ecNumber>
    </recommendedName>
    <alternativeName>
        <fullName evidence="10">Autophagy-related protein 26</fullName>
    </alternativeName>
</protein>
<dbReference type="InterPro" id="IPR050426">
    <property type="entry name" value="Glycosyltransferase_28"/>
</dbReference>
<feature type="domain" description="PH" evidence="14">
    <location>
        <begin position="283"/>
        <end position="380"/>
    </location>
</feature>
<evidence type="ECO:0000256" key="10">
    <source>
        <dbReference type="ARBA" id="ARBA00029843"/>
    </source>
</evidence>
<comment type="subcellular location">
    <subcellularLocation>
        <location evidence="2">Cytoplasm</location>
    </subcellularLocation>
    <subcellularLocation>
        <location evidence="1">Membrane</location>
        <topology evidence="1">Peripheral membrane protein</topology>
    </subcellularLocation>
</comment>
<evidence type="ECO:0000259" key="14">
    <source>
        <dbReference type="PROSITE" id="PS50003"/>
    </source>
</evidence>
<dbReference type="FunFam" id="3.40.50.2000:FF:000029">
    <property type="entry name" value="Sterol 3-beta-glucosyltransferase"/>
    <property type="match status" value="1"/>
</dbReference>
<evidence type="ECO:0000256" key="1">
    <source>
        <dbReference type="ARBA" id="ARBA00004170"/>
    </source>
</evidence>
<dbReference type="Gene3D" id="2.30.29.30">
    <property type="entry name" value="Pleckstrin-homology domain (PH domain)/Phosphotyrosine-binding domain (PTB)"/>
    <property type="match status" value="3"/>
</dbReference>
<dbReference type="Pfam" id="PF00169">
    <property type="entry name" value="PH"/>
    <property type="match status" value="1"/>
</dbReference>
<keyword evidence="7 15" id="KW-0808">Transferase</keyword>
<evidence type="ECO:0000256" key="4">
    <source>
        <dbReference type="ARBA" id="ARBA00012650"/>
    </source>
</evidence>
<dbReference type="SMART" id="SM00568">
    <property type="entry name" value="GRAM"/>
    <property type="match status" value="2"/>
</dbReference>
<feature type="compositionally biased region" description="Basic and acidic residues" evidence="13">
    <location>
        <begin position="124"/>
        <end position="142"/>
    </location>
</feature>
<keyword evidence="6 15" id="KW-0328">Glycosyltransferase</keyword>
<dbReference type="Pfam" id="PF02893">
    <property type="entry name" value="GRAM"/>
    <property type="match status" value="2"/>
</dbReference>
<evidence type="ECO:0000256" key="6">
    <source>
        <dbReference type="ARBA" id="ARBA00022676"/>
    </source>
</evidence>
<dbReference type="CDD" id="cd13215">
    <property type="entry name" value="PH-GRAM1_AGT26"/>
    <property type="match status" value="1"/>
</dbReference>
<dbReference type="InterPro" id="IPR002213">
    <property type="entry name" value="UDP_glucos_trans"/>
</dbReference>
<dbReference type="CDD" id="cd03784">
    <property type="entry name" value="GT1_Gtf-like"/>
    <property type="match status" value="1"/>
</dbReference>
<evidence type="ECO:0000256" key="11">
    <source>
        <dbReference type="ARBA" id="ARBA00047886"/>
    </source>
</evidence>
<comment type="similarity">
    <text evidence="3">Belongs to the glycosyltransferase 28 family.</text>
</comment>
<evidence type="ECO:0000256" key="3">
    <source>
        <dbReference type="ARBA" id="ARBA00006962"/>
    </source>
</evidence>
<dbReference type="GO" id="GO:0005975">
    <property type="term" value="P:carbohydrate metabolic process"/>
    <property type="evidence" value="ECO:0007669"/>
    <property type="project" value="InterPro"/>
</dbReference>
<feature type="region of interest" description="Disordered" evidence="13">
    <location>
        <begin position="542"/>
        <end position="612"/>
    </location>
</feature>
<dbReference type="InterPro" id="IPR010610">
    <property type="entry name" value="EryCIII-like_C"/>
</dbReference>
<keyword evidence="9" id="KW-0472">Membrane</keyword>
<evidence type="ECO:0000313" key="15">
    <source>
        <dbReference type="EMBL" id="KAJ4375212.1"/>
    </source>
</evidence>
<feature type="compositionally biased region" description="Polar residues" evidence="13">
    <location>
        <begin position="161"/>
        <end position="172"/>
    </location>
</feature>
<feature type="region of interest" description="Disordered" evidence="13">
    <location>
        <begin position="1"/>
        <end position="56"/>
    </location>
</feature>
<dbReference type="Pfam" id="PF06722">
    <property type="entry name" value="EryCIII-like_C"/>
    <property type="match status" value="1"/>
</dbReference>
<dbReference type="SMART" id="SM00233">
    <property type="entry name" value="PH"/>
    <property type="match status" value="1"/>
</dbReference>
<dbReference type="PROSITE" id="PS50003">
    <property type="entry name" value="PH_DOMAIN"/>
    <property type="match status" value="1"/>
</dbReference>
<evidence type="ECO:0000313" key="16">
    <source>
        <dbReference type="Proteomes" id="UP001140560"/>
    </source>
</evidence>
<dbReference type="GO" id="GO:0016020">
    <property type="term" value="C:membrane"/>
    <property type="evidence" value="ECO:0007669"/>
    <property type="project" value="UniProtKB-SubCell"/>
</dbReference>
<feature type="region of interest" description="Disordered" evidence="13">
    <location>
        <begin position="81"/>
        <end position="100"/>
    </location>
</feature>
<evidence type="ECO:0000256" key="12">
    <source>
        <dbReference type="ARBA" id="ARBA00049453"/>
    </source>
</evidence>
<keyword evidence="16" id="KW-1185">Reference proteome</keyword>
<name>A0A9W8YH77_9PLEO</name>
<dbReference type="InterPro" id="IPR011993">
    <property type="entry name" value="PH-like_dom_sf"/>
</dbReference>
<accession>A0A9W8YH77</accession>
<evidence type="ECO:0000256" key="9">
    <source>
        <dbReference type="ARBA" id="ARBA00023136"/>
    </source>
</evidence>
<dbReference type="InterPro" id="IPR001849">
    <property type="entry name" value="PH_domain"/>
</dbReference>
<evidence type="ECO:0000256" key="8">
    <source>
        <dbReference type="ARBA" id="ARBA00023006"/>
    </source>
</evidence>
<dbReference type="InterPro" id="IPR048065">
    <property type="entry name" value="ATG26_PH_GRAM2"/>
</dbReference>
<evidence type="ECO:0000256" key="2">
    <source>
        <dbReference type="ARBA" id="ARBA00004496"/>
    </source>
</evidence>
<dbReference type="Proteomes" id="UP001140560">
    <property type="component" value="Unassembled WGS sequence"/>
</dbReference>
<feature type="compositionally biased region" description="Basic and acidic residues" evidence="13">
    <location>
        <begin position="1"/>
        <end position="12"/>
    </location>
</feature>
<evidence type="ECO:0000256" key="13">
    <source>
        <dbReference type="SAM" id="MobiDB-lite"/>
    </source>
</evidence>